<dbReference type="PANTHER" id="PTHR11439:SF483">
    <property type="entry name" value="PEPTIDE SYNTHASE GLIP-LIKE, PUTATIVE (AFU_ORTHOLOGUE AFUA_3G12920)-RELATED"/>
    <property type="match status" value="1"/>
</dbReference>
<keyword evidence="3" id="KW-1185">Reference proteome</keyword>
<evidence type="ECO:0000313" key="3">
    <source>
        <dbReference type="Proteomes" id="UP001212997"/>
    </source>
</evidence>
<dbReference type="SUPFAM" id="SSF56672">
    <property type="entry name" value="DNA/RNA polymerases"/>
    <property type="match status" value="1"/>
</dbReference>
<evidence type="ECO:0000259" key="1">
    <source>
        <dbReference type="Pfam" id="PF07727"/>
    </source>
</evidence>
<comment type="caution">
    <text evidence="2">The sequence shown here is derived from an EMBL/GenBank/DDBJ whole genome shotgun (WGS) entry which is preliminary data.</text>
</comment>
<name>A0AAD5UWM8_9APHY</name>
<proteinExistence type="predicted"/>
<protein>
    <recommendedName>
        <fullName evidence="1">Reverse transcriptase Ty1/copia-type domain-containing protein</fullName>
    </recommendedName>
</protein>
<sequence length="327" mass="36286">MGFKRLKSDASVYLFIRDDVRVIIPIFIDDITLAGRSVASIKAVIAELATYFKLRDLGPSSYLLGIEITRNRSLRSLSLSQRQYSMFDCNPVSTPMDPGLSLSAADGPQTDSERQEISTIPYINAVGALMYLSTCTRPDISYTVHKLPRFNTNPGMAHWKAVKHLFRYLKSTMDLTLTYSLNPHSTELFRTFSDADHAGEVNSTKSTGGFVVMMGTGAVSWSSKLQSMVGLSTTEAENLLTEIGYTFDGPSTLFMDNNSAISVAKNPTHHSKMKHVDLRLHWLRDMVESGYISPVHLSTHDMPADLLTKALPRVKVQQFRGLIGLQG</sequence>
<evidence type="ECO:0000313" key="2">
    <source>
        <dbReference type="EMBL" id="KAJ3476018.1"/>
    </source>
</evidence>
<dbReference type="InterPro" id="IPR043502">
    <property type="entry name" value="DNA/RNA_pol_sf"/>
</dbReference>
<dbReference type="AlphaFoldDB" id="A0AAD5UWM8"/>
<reference evidence="2" key="1">
    <citation type="submission" date="2022-07" db="EMBL/GenBank/DDBJ databases">
        <title>Genome Sequence of Physisporinus lineatus.</title>
        <authorList>
            <person name="Buettner E."/>
        </authorList>
    </citation>
    <scope>NUCLEOTIDE SEQUENCE</scope>
    <source>
        <strain evidence="2">VT162</strain>
    </source>
</reference>
<dbReference type="Pfam" id="PF07727">
    <property type="entry name" value="RVT_2"/>
    <property type="match status" value="1"/>
</dbReference>
<dbReference type="CDD" id="cd09272">
    <property type="entry name" value="RNase_HI_RT_Ty1"/>
    <property type="match status" value="1"/>
</dbReference>
<feature type="domain" description="Reverse transcriptase Ty1/copia-type" evidence="1">
    <location>
        <begin position="3"/>
        <end position="96"/>
    </location>
</feature>
<dbReference type="InterPro" id="IPR013103">
    <property type="entry name" value="RVT_2"/>
</dbReference>
<gene>
    <name evidence="2" type="ORF">NLI96_g11446</name>
</gene>
<dbReference type="PANTHER" id="PTHR11439">
    <property type="entry name" value="GAG-POL-RELATED RETROTRANSPOSON"/>
    <property type="match status" value="1"/>
</dbReference>
<dbReference type="EMBL" id="JANAWD010000764">
    <property type="protein sequence ID" value="KAJ3476018.1"/>
    <property type="molecule type" value="Genomic_DNA"/>
</dbReference>
<organism evidence="2 3">
    <name type="scientific">Meripilus lineatus</name>
    <dbReference type="NCBI Taxonomy" id="2056292"/>
    <lineage>
        <taxon>Eukaryota</taxon>
        <taxon>Fungi</taxon>
        <taxon>Dikarya</taxon>
        <taxon>Basidiomycota</taxon>
        <taxon>Agaricomycotina</taxon>
        <taxon>Agaricomycetes</taxon>
        <taxon>Polyporales</taxon>
        <taxon>Meripilaceae</taxon>
        <taxon>Meripilus</taxon>
    </lineage>
</organism>
<dbReference type="Proteomes" id="UP001212997">
    <property type="component" value="Unassembled WGS sequence"/>
</dbReference>
<accession>A0AAD5UWM8</accession>